<comment type="caution">
    <text evidence="2">The sequence shown here is derived from an EMBL/GenBank/DDBJ whole genome shotgun (WGS) entry which is preliminary data.</text>
</comment>
<evidence type="ECO:0000256" key="1">
    <source>
        <dbReference type="SAM" id="MobiDB-lite"/>
    </source>
</evidence>
<feature type="region of interest" description="Disordered" evidence="1">
    <location>
        <begin position="133"/>
        <end position="204"/>
    </location>
</feature>
<evidence type="ECO:0000313" key="3">
    <source>
        <dbReference type="Proteomes" id="UP001066276"/>
    </source>
</evidence>
<dbReference type="AlphaFoldDB" id="A0AAV7LVU4"/>
<proteinExistence type="predicted"/>
<sequence length="204" mass="21323">MRPSCVKGLVPLLTRQLRAKLIASRDGIWSDRGPGVGARSLLESVVPPRPSLLPRSRAFLSPRVQSSRGGECVPDVLPFGRRTGDTPSQGRSSFVAHARLGRLRRTASSLRHLEGYGPREAALSASFPLGGASGGSARLSPAGGAWPSRRQEPGHLQSGSAAGPHRSGSTRFSLSRDRPRLLLEAPEGGGHPPTAVSAALAVPA</sequence>
<reference evidence="2" key="1">
    <citation type="journal article" date="2022" name="bioRxiv">
        <title>Sequencing and chromosome-scale assembly of the giantPleurodeles waltlgenome.</title>
        <authorList>
            <person name="Brown T."/>
            <person name="Elewa A."/>
            <person name="Iarovenko S."/>
            <person name="Subramanian E."/>
            <person name="Araus A.J."/>
            <person name="Petzold A."/>
            <person name="Susuki M."/>
            <person name="Suzuki K.-i.T."/>
            <person name="Hayashi T."/>
            <person name="Toyoda A."/>
            <person name="Oliveira C."/>
            <person name="Osipova E."/>
            <person name="Leigh N.D."/>
            <person name="Simon A."/>
            <person name="Yun M.H."/>
        </authorList>
    </citation>
    <scope>NUCLEOTIDE SEQUENCE</scope>
    <source>
        <strain evidence="2">20211129_DDA</strain>
        <tissue evidence="2">Liver</tissue>
    </source>
</reference>
<keyword evidence="3" id="KW-1185">Reference proteome</keyword>
<protein>
    <submittedName>
        <fullName evidence="2">Uncharacterized protein</fullName>
    </submittedName>
</protein>
<feature type="region of interest" description="Disordered" evidence="1">
    <location>
        <begin position="75"/>
        <end position="96"/>
    </location>
</feature>
<organism evidence="2 3">
    <name type="scientific">Pleurodeles waltl</name>
    <name type="common">Iberian ribbed newt</name>
    <dbReference type="NCBI Taxonomy" id="8319"/>
    <lineage>
        <taxon>Eukaryota</taxon>
        <taxon>Metazoa</taxon>
        <taxon>Chordata</taxon>
        <taxon>Craniata</taxon>
        <taxon>Vertebrata</taxon>
        <taxon>Euteleostomi</taxon>
        <taxon>Amphibia</taxon>
        <taxon>Batrachia</taxon>
        <taxon>Caudata</taxon>
        <taxon>Salamandroidea</taxon>
        <taxon>Salamandridae</taxon>
        <taxon>Pleurodelinae</taxon>
        <taxon>Pleurodeles</taxon>
    </lineage>
</organism>
<feature type="compositionally biased region" description="Low complexity" evidence="1">
    <location>
        <begin position="135"/>
        <end position="145"/>
    </location>
</feature>
<evidence type="ECO:0000313" key="2">
    <source>
        <dbReference type="EMBL" id="KAJ1095676.1"/>
    </source>
</evidence>
<dbReference type="EMBL" id="JANPWB010000014">
    <property type="protein sequence ID" value="KAJ1095676.1"/>
    <property type="molecule type" value="Genomic_DNA"/>
</dbReference>
<accession>A0AAV7LVU4</accession>
<gene>
    <name evidence="2" type="ORF">NDU88_000835</name>
</gene>
<name>A0AAV7LVU4_PLEWA</name>
<dbReference type="Proteomes" id="UP001066276">
    <property type="component" value="Chromosome 10"/>
</dbReference>